<comment type="caution">
    <text evidence="1">The sequence shown here is derived from an EMBL/GenBank/DDBJ whole genome shotgun (WGS) entry which is preliminary data.</text>
</comment>
<keyword evidence="2" id="KW-1185">Reference proteome</keyword>
<gene>
    <name evidence="1" type="ORF">MRATA1EN1_LOCUS32266</name>
</gene>
<evidence type="ECO:0000313" key="1">
    <source>
        <dbReference type="EMBL" id="CAI9150648.1"/>
    </source>
</evidence>
<organism evidence="1 2">
    <name type="scientific">Rangifer tarandus platyrhynchus</name>
    <name type="common">Svalbard reindeer</name>
    <dbReference type="NCBI Taxonomy" id="3082113"/>
    <lineage>
        <taxon>Eukaryota</taxon>
        <taxon>Metazoa</taxon>
        <taxon>Chordata</taxon>
        <taxon>Craniata</taxon>
        <taxon>Vertebrata</taxon>
        <taxon>Euteleostomi</taxon>
        <taxon>Mammalia</taxon>
        <taxon>Eutheria</taxon>
        <taxon>Laurasiatheria</taxon>
        <taxon>Artiodactyla</taxon>
        <taxon>Ruminantia</taxon>
        <taxon>Pecora</taxon>
        <taxon>Cervidae</taxon>
        <taxon>Odocoileinae</taxon>
        <taxon>Rangifer</taxon>
    </lineage>
</organism>
<accession>A0ABN8XR06</accession>
<name>A0ABN8XR06_RANTA</name>
<proteinExistence type="predicted"/>
<dbReference type="EMBL" id="CATKSN020000973">
    <property type="protein sequence ID" value="CAI9150648.1"/>
    <property type="molecule type" value="Genomic_DNA"/>
</dbReference>
<sequence>MGIYLVCFQLGAHRRIAALDMQVQVFVWTCAFLAFCYTPRSGMGFPGSSVGKESTCNAGDSGSILGLGRSTGEGIGYPLQYSWAYLVAQLVTNPPAMWETWVRSLDWKDILEKGTATHSSILAWRI</sequence>
<reference evidence="1" key="1">
    <citation type="submission" date="2023-04" db="EMBL/GenBank/DDBJ databases">
        <authorList>
            <consortium name="ELIXIR-Norway"/>
        </authorList>
    </citation>
    <scope>NUCLEOTIDE SEQUENCE [LARGE SCALE GENOMIC DNA]</scope>
</reference>
<protein>
    <submittedName>
        <fullName evidence="1">Uncharacterized protein</fullName>
    </submittedName>
</protein>
<dbReference type="Proteomes" id="UP001176941">
    <property type="component" value="Unassembled WGS sequence"/>
</dbReference>
<evidence type="ECO:0000313" key="2">
    <source>
        <dbReference type="Proteomes" id="UP001176941"/>
    </source>
</evidence>